<dbReference type="SUPFAM" id="SSF52540">
    <property type="entry name" value="P-loop containing nucleoside triphosphate hydrolases"/>
    <property type="match status" value="2"/>
</dbReference>
<evidence type="ECO:0000259" key="20">
    <source>
        <dbReference type="Pfam" id="PF18199"/>
    </source>
</evidence>
<dbReference type="InterPro" id="IPR035706">
    <property type="entry name" value="AAA_9"/>
</dbReference>
<dbReference type="Gene3D" id="1.10.8.720">
    <property type="entry name" value="Region D6 of dynein motor"/>
    <property type="match status" value="1"/>
</dbReference>
<keyword evidence="23" id="KW-1185">Reference proteome</keyword>
<protein>
    <submittedName>
        <fullName evidence="22">Dynein heavy chain 11 axonemal</fullName>
    </submittedName>
</protein>
<evidence type="ECO:0000313" key="22">
    <source>
        <dbReference type="EMBL" id="KAK9396320.1"/>
    </source>
</evidence>
<dbReference type="Proteomes" id="UP001474421">
    <property type="component" value="Unassembled WGS sequence"/>
</dbReference>
<gene>
    <name evidence="22" type="ORF">NXF25_019681</name>
</gene>
<feature type="domain" description="Dynein heavy chain AAA 5 extension" evidence="18">
    <location>
        <begin position="33"/>
        <end position="151"/>
    </location>
</feature>
<keyword evidence="3" id="KW-0963">Cytoplasm</keyword>
<dbReference type="Pfam" id="PF12777">
    <property type="entry name" value="MT"/>
    <property type="match status" value="1"/>
</dbReference>
<keyword evidence="12" id="KW-0206">Cytoskeleton</keyword>
<dbReference type="Gene3D" id="3.40.50.300">
    <property type="entry name" value="P-loop containing nucleotide triphosphate hydrolases"/>
    <property type="match status" value="5"/>
</dbReference>
<comment type="caution">
    <text evidence="22">The sequence shown here is derived from an EMBL/GenBank/DDBJ whole genome shotgun (WGS) entry which is preliminary data.</text>
</comment>
<sequence>MWIESLNTVMDDNKVLTLASNERVPLTPSMRLLFEIHHLKTATPATVKNFKTIIPISENSIVQTLCTLLDCLLIPENMSTDGPRDLYEIYFAFACVWAFGGALFQDQLYSYQAEFSQWWLKEMKSVKFPSHGTIFDYYLDPKTKKFFPWSDKISSFVMDPETPLQAELVHTSETTCLKYFVELLLEKSKPVMLVGNAGVGKTLLIGKCLASLSKDFLVSKVPFNYYTTSATLQRILEKSLEKKAGHNYGPVGNKKLIYFIDDLNMPEVDVYGTVQPHTLIRQHIDYRHWYDRQTLTVKEINHCQYVACMNPTVGSFTINPRLQIMVQSFLPSAIKFHYIFNLRDLSNIFQGIRFAKLECLKNPHDLIRLWLHESSRVYGDKLIEEKDCNLFHKKLIDTAHKYFEDVEDHVLLQKPLIYCHFANGVADHNYMPVKGWEMLRKILLEALENYNEINTSMNLVLFEDAIQHVCRINRILESSFGYALLIGVGGSGKQSLSRLAAYLGSLEVFQITLRKDYTIEDLKVDLASLYIKTGARNIPTVFLLTDAQVPDEHFLVLINDLLASGEIPDLFSNEDTDSIIAGMRNEIHELGLTDTRENCWNFFLDRVRLQLKIILCFSPVGSTLRVRARKFPAIVNCTAIDWFHEWPQEALESVSRRFIEEMPGIKVEDLKYKLASQEAELQLRNQDAEALITKIGLQTEKVSKEKATADAEEQKVAAIQAEVSRRQKECEDDLMKAEPALVDATAALNTLNKVNLSELKAFPNPPVAVTNVIAAVMVLLANKGKVPRDRTWKAAKLFMGKVDEFLQALINYDKEHIPENCLKVLKEHYLKDSEFSPNLVRTKSFAAAGLCAWVINIVKFYEVYCDVEPKRQALIQANVELAAATEKLEAIRKKLASENIRWSHSIKSFEEQEITACGDILLTAAFVSYIGPFTKLYRQELVEHMWLPFLKLQKIPIPTSTELDLVAMLTDDAIIATWNNEGLPSDKMSIENAAILTNCERWPLLIDPQLQAIKWIKNKYGTDLKIMTLGEKGFLKTIERTLACGDVVLIENLNEKIDPVLDPLLGRNTIKKGKYIKIEDRECEFNKNFHLILHTKLANPHYKPELQAQTTLINFTVTKDGLEDQLLAEAVSIERPELEAVKSLLTKQQNDFKIELKILEDNLLFRLSAAKGSFLGDTKLVEKLETTKSMAAEIELKAAEARENEVNINEAREHYRPAAARASLLYFVIQDLSKINPIYQFSLKAFKNVFHKAIDRAEASDDIQERISNLTEAITYFTFTYISQGLFERDKLIFLGQAIFQILLGNKEIEPTMLNFLLRFKVEHTYKSPVDFLATQPWSSIKAIALMDEFRGLDKDIEGSAKRWKKWVDSECPEKEKLPQEWKNKTSFEKLIILRALRPDRITYALRDFVEEKLGSKYVDGTRIDLAKSYEESSPAAPVFFILSPGVDPLKDMETLGKKLGFTIDCGKLHNISLGQEQEIVAEKAIEKAAKCGHWVILQNIHLVVKWLGTLEILVDKYSKGSHSDYRLFISAEPAPTPEEHVIPQGILENSIKLINEPPTGMLANLHAALYSFDQDTLELCTREQEFKSIFFSLCYFHTCVSGRLKFGPQGWNRRYPFNMGDLTICVNVLYNYLEANTKVPWEDLHYLFGEIMYGGHITDDWDRRLCHTYLEVLMSPSLIEGDFALAPGFPSPPNLDYIGYHKYIDEMLPPESPALYGLHPNAEIDFLTVLSDNLFKTLLEMQPRNLLAGEIIGQSLEEKVKNVLDEILEKLPEEFNLAEIMQKSAVRSPYILVCFQECERINILIREIRRSLKQLGLGLKGELTFSSSMETLQSSLFYDEVPDAWTSLAYPSTYSLAQWFNDLLLRCRELDTWTQDLVLPAVVWLSGFFNPQSFLTAIMQITARKNNWSLDKMCLTTDVTKKSREDYGHPPREGAYIFGLYMEGARWDIQAGVVAEAPLKNLTPMLPVIFARAIPVERQETKHIYKCPVYKTKLRGPTYTWTFNLKTKEKPSKWVLAGVALLLEA</sequence>
<evidence type="ECO:0000256" key="7">
    <source>
        <dbReference type="ARBA" id="ARBA00022840"/>
    </source>
</evidence>
<dbReference type="Pfam" id="PF18198">
    <property type="entry name" value="AAA_lid_11"/>
    <property type="match status" value="1"/>
</dbReference>
<name>A0AAW1B2B0_CROAD</name>
<dbReference type="GO" id="GO:0005930">
    <property type="term" value="C:axoneme"/>
    <property type="evidence" value="ECO:0007669"/>
    <property type="project" value="UniProtKB-SubCell"/>
</dbReference>
<dbReference type="InterPro" id="IPR042219">
    <property type="entry name" value="AAA_lid_11_sf"/>
</dbReference>
<dbReference type="Pfam" id="PF17852">
    <property type="entry name" value="Dynein_AAA_lid"/>
    <property type="match status" value="1"/>
</dbReference>
<dbReference type="InterPro" id="IPR054354">
    <property type="entry name" value="DYNC2H1-like_lid"/>
</dbReference>
<organism evidence="22 23">
    <name type="scientific">Crotalus adamanteus</name>
    <name type="common">Eastern diamondback rattlesnake</name>
    <dbReference type="NCBI Taxonomy" id="8729"/>
    <lineage>
        <taxon>Eukaryota</taxon>
        <taxon>Metazoa</taxon>
        <taxon>Chordata</taxon>
        <taxon>Craniata</taxon>
        <taxon>Vertebrata</taxon>
        <taxon>Euteleostomi</taxon>
        <taxon>Lepidosauria</taxon>
        <taxon>Squamata</taxon>
        <taxon>Bifurcata</taxon>
        <taxon>Unidentata</taxon>
        <taxon>Episquamata</taxon>
        <taxon>Toxicofera</taxon>
        <taxon>Serpentes</taxon>
        <taxon>Colubroidea</taxon>
        <taxon>Viperidae</taxon>
        <taxon>Crotalinae</taxon>
        <taxon>Crotalus</taxon>
    </lineage>
</organism>
<evidence type="ECO:0000259" key="19">
    <source>
        <dbReference type="Pfam" id="PF18198"/>
    </source>
</evidence>
<dbReference type="Pfam" id="PF18199">
    <property type="entry name" value="Dynein_C"/>
    <property type="match status" value="1"/>
</dbReference>
<dbReference type="InterPro" id="IPR004273">
    <property type="entry name" value="Dynein_heavy_D6_P-loop"/>
</dbReference>
<feature type="domain" description="Dynein heavy chain coiled coil stalk" evidence="16">
    <location>
        <begin position="666"/>
        <end position="896"/>
    </location>
</feature>
<dbReference type="EMBL" id="JAOTOJ010000008">
    <property type="protein sequence ID" value="KAK9396320.1"/>
    <property type="molecule type" value="Genomic_DNA"/>
</dbReference>
<dbReference type="InterPro" id="IPR041466">
    <property type="entry name" value="Dynein_AAA5_ext"/>
</dbReference>
<evidence type="ECO:0000256" key="6">
    <source>
        <dbReference type="ARBA" id="ARBA00022741"/>
    </source>
</evidence>
<keyword evidence="4" id="KW-0493">Microtubule</keyword>
<evidence type="ECO:0000256" key="12">
    <source>
        <dbReference type="ARBA" id="ARBA00023212"/>
    </source>
</evidence>
<dbReference type="PANTHER" id="PTHR46961">
    <property type="entry name" value="DYNEIN HEAVY CHAIN 1, AXONEMAL-LIKE PROTEIN"/>
    <property type="match status" value="1"/>
</dbReference>
<evidence type="ECO:0000256" key="1">
    <source>
        <dbReference type="ARBA" id="ARBA00004430"/>
    </source>
</evidence>
<dbReference type="InterPro" id="IPR041228">
    <property type="entry name" value="Dynein_C"/>
</dbReference>
<evidence type="ECO:0000256" key="4">
    <source>
        <dbReference type="ARBA" id="ARBA00022701"/>
    </source>
</evidence>
<dbReference type="GO" id="GO:0007018">
    <property type="term" value="P:microtubule-based movement"/>
    <property type="evidence" value="ECO:0007669"/>
    <property type="project" value="InterPro"/>
</dbReference>
<keyword evidence="9 14" id="KW-0175">Coiled coil</keyword>
<dbReference type="Gene3D" id="3.10.490.20">
    <property type="match status" value="1"/>
</dbReference>
<dbReference type="FunFam" id="3.40.50.300:FF:002141">
    <property type="entry name" value="Dynein heavy chain"/>
    <property type="match status" value="1"/>
</dbReference>
<keyword evidence="6" id="KW-0547">Nucleotide-binding</keyword>
<dbReference type="GO" id="GO:0051959">
    <property type="term" value="F:dynein light intermediate chain binding"/>
    <property type="evidence" value="ECO:0007669"/>
    <property type="project" value="InterPro"/>
</dbReference>
<dbReference type="InterPro" id="IPR041658">
    <property type="entry name" value="AAA_lid_11"/>
</dbReference>
<dbReference type="GO" id="GO:0005524">
    <property type="term" value="F:ATP binding"/>
    <property type="evidence" value="ECO:0007669"/>
    <property type="project" value="UniProtKB-KW"/>
</dbReference>
<dbReference type="InterPro" id="IPR026983">
    <property type="entry name" value="DHC"/>
</dbReference>
<dbReference type="GO" id="GO:0005874">
    <property type="term" value="C:microtubule"/>
    <property type="evidence" value="ECO:0007669"/>
    <property type="project" value="UniProtKB-KW"/>
</dbReference>
<dbReference type="Pfam" id="PF12775">
    <property type="entry name" value="AAA_7"/>
    <property type="match status" value="1"/>
</dbReference>
<keyword evidence="13" id="KW-0966">Cell projection</keyword>
<dbReference type="FunFam" id="3.40.50.300:FF:000049">
    <property type="entry name" value="Dynein, axonemal, heavy chain 5"/>
    <property type="match status" value="1"/>
</dbReference>
<proteinExistence type="inferred from homology"/>
<dbReference type="Gene3D" id="6.10.140.1060">
    <property type="match status" value="1"/>
</dbReference>
<dbReference type="InterPro" id="IPR043160">
    <property type="entry name" value="Dynein_C_barrel"/>
</dbReference>
<evidence type="ECO:0000259" key="16">
    <source>
        <dbReference type="Pfam" id="PF12777"/>
    </source>
</evidence>
<feature type="coiled-coil region" evidence="14">
    <location>
        <begin position="702"/>
        <end position="729"/>
    </location>
</feature>
<evidence type="ECO:0000256" key="11">
    <source>
        <dbReference type="ARBA" id="ARBA00023175"/>
    </source>
</evidence>
<dbReference type="InterPro" id="IPR024743">
    <property type="entry name" value="Dynein_HC_stalk"/>
</dbReference>
<dbReference type="FunFam" id="1.20.1270.280:FF:000008">
    <property type="entry name" value="Dynein axonemal heavy chain 11"/>
    <property type="match status" value="1"/>
</dbReference>
<evidence type="ECO:0000256" key="14">
    <source>
        <dbReference type="SAM" id="Coils"/>
    </source>
</evidence>
<feature type="coiled-coil region" evidence="14">
    <location>
        <begin position="874"/>
        <end position="901"/>
    </location>
</feature>
<keyword evidence="7" id="KW-0067">ATP-binding</keyword>
<evidence type="ECO:0000256" key="10">
    <source>
        <dbReference type="ARBA" id="ARBA00023069"/>
    </source>
</evidence>
<dbReference type="FunFam" id="1.10.8.720:FF:000002">
    <property type="entry name" value="Dynein heavy chain 9, axonemal"/>
    <property type="match status" value="1"/>
</dbReference>
<comment type="subcellular location">
    <subcellularLocation>
        <location evidence="1">Cytoplasm</location>
        <location evidence="1">Cytoskeleton</location>
        <location evidence="1">Cilium axoneme</location>
    </subcellularLocation>
</comment>
<evidence type="ECO:0000256" key="3">
    <source>
        <dbReference type="ARBA" id="ARBA00022490"/>
    </source>
</evidence>
<evidence type="ECO:0000259" key="17">
    <source>
        <dbReference type="Pfam" id="PF12781"/>
    </source>
</evidence>
<evidence type="ECO:0000313" key="23">
    <source>
        <dbReference type="Proteomes" id="UP001474421"/>
    </source>
</evidence>
<dbReference type="FunFam" id="3.10.490.20:FF:000002">
    <property type="entry name" value="Dynein axonemal heavy chain 17"/>
    <property type="match status" value="1"/>
</dbReference>
<comment type="similarity">
    <text evidence="2">Belongs to the dynein heavy chain family.</text>
</comment>
<accession>A0AAW1B2B0</accession>
<dbReference type="GO" id="GO:0030286">
    <property type="term" value="C:dynein complex"/>
    <property type="evidence" value="ECO:0007669"/>
    <property type="project" value="UniProtKB-KW"/>
</dbReference>
<keyword evidence="5" id="KW-0677">Repeat</keyword>
<feature type="domain" description="Dynein heavy chain ATP-binding dynein motor region" evidence="17">
    <location>
        <begin position="977"/>
        <end position="1194"/>
    </location>
</feature>
<keyword evidence="10" id="KW-0969">Cilium</keyword>
<dbReference type="InterPro" id="IPR027417">
    <property type="entry name" value="P-loop_NTPase"/>
</dbReference>
<evidence type="ECO:0000256" key="2">
    <source>
        <dbReference type="ARBA" id="ARBA00008887"/>
    </source>
</evidence>
<dbReference type="Pfam" id="PF03028">
    <property type="entry name" value="Dynein_heavy"/>
    <property type="match status" value="1"/>
</dbReference>
<evidence type="ECO:0000256" key="8">
    <source>
        <dbReference type="ARBA" id="ARBA00023017"/>
    </source>
</evidence>
<feature type="domain" description="Dynein heavy chain C-terminal" evidence="20">
    <location>
        <begin position="1732"/>
        <end position="2024"/>
    </location>
</feature>
<keyword evidence="11" id="KW-0505">Motor protein</keyword>
<dbReference type="Pfam" id="PF22597">
    <property type="entry name" value="DYN_lid"/>
    <property type="match status" value="1"/>
</dbReference>
<dbReference type="PANTHER" id="PTHR46961:SF14">
    <property type="entry name" value="DYNEIN HEAVY CHAIN 11, AXONEMAL"/>
    <property type="match status" value="1"/>
</dbReference>
<dbReference type="Gene3D" id="1.10.8.1220">
    <property type="match status" value="1"/>
</dbReference>
<feature type="coiled-coil region" evidence="14">
    <location>
        <begin position="1184"/>
        <end position="1211"/>
    </location>
</feature>
<feature type="domain" description="Dynein 2 heavy chain 1 cytoplasmic ATPase lid" evidence="21">
    <location>
        <begin position="327"/>
        <end position="387"/>
    </location>
</feature>
<evidence type="ECO:0000259" key="21">
    <source>
        <dbReference type="Pfam" id="PF22597"/>
    </source>
</evidence>
<evidence type="ECO:0000256" key="13">
    <source>
        <dbReference type="ARBA" id="ARBA00023273"/>
    </source>
</evidence>
<keyword evidence="8" id="KW-0243">Dynein</keyword>
<reference evidence="22 23" key="1">
    <citation type="journal article" date="2024" name="Proc. Natl. Acad. Sci. U.S.A.">
        <title>The genetic regulatory architecture and epigenomic basis for age-related changes in rattlesnake venom.</title>
        <authorList>
            <person name="Hogan M.P."/>
            <person name="Holding M.L."/>
            <person name="Nystrom G.S."/>
            <person name="Colston T.J."/>
            <person name="Bartlett D.A."/>
            <person name="Mason A.J."/>
            <person name="Ellsworth S.A."/>
            <person name="Rautsaw R.M."/>
            <person name="Lawrence K.C."/>
            <person name="Strickland J.L."/>
            <person name="He B."/>
            <person name="Fraser P."/>
            <person name="Margres M.J."/>
            <person name="Gilbert D.M."/>
            <person name="Gibbs H.L."/>
            <person name="Parkinson C.L."/>
            <person name="Rokyta D.R."/>
        </authorList>
    </citation>
    <scope>NUCLEOTIDE SEQUENCE [LARGE SCALE GENOMIC DNA]</scope>
    <source>
        <strain evidence="22">DRR0105</strain>
    </source>
</reference>
<feature type="domain" description="Dynein heavy chain region D6 P-loop" evidence="15">
    <location>
        <begin position="1435"/>
        <end position="1554"/>
    </location>
</feature>
<evidence type="ECO:0000259" key="15">
    <source>
        <dbReference type="Pfam" id="PF03028"/>
    </source>
</evidence>
<feature type="domain" description="Dynein heavy chain AAA lid" evidence="19">
    <location>
        <begin position="1587"/>
        <end position="1723"/>
    </location>
</feature>
<evidence type="ECO:0000259" key="18">
    <source>
        <dbReference type="Pfam" id="PF17852"/>
    </source>
</evidence>
<dbReference type="GO" id="GO:0008569">
    <property type="term" value="F:minus-end-directed microtubule motor activity"/>
    <property type="evidence" value="ECO:0007669"/>
    <property type="project" value="InterPro"/>
</dbReference>
<dbReference type="Gene3D" id="1.20.920.20">
    <property type="match status" value="1"/>
</dbReference>
<dbReference type="FunFam" id="1.10.8.1220:FF:000001">
    <property type="entry name" value="Dynein axonemal heavy chain 5"/>
    <property type="match status" value="1"/>
</dbReference>
<dbReference type="GO" id="GO:0031514">
    <property type="term" value="C:motile cilium"/>
    <property type="evidence" value="ECO:0007669"/>
    <property type="project" value="UniProtKB-ARBA"/>
</dbReference>
<evidence type="ECO:0000256" key="9">
    <source>
        <dbReference type="ARBA" id="ARBA00023054"/>
    </source>
</evidence>
<dbReference type="FunFam" id="3.40.50.300:FF:000411">
    <property type="entry name" value="dynein heavy chain 17, axonemal"/>
    <property type="match status" value="1"/>
</dbReference>
<evidence type="ECO:0000256" key="5">
    <source>
        <dbReference type="ARBA" id="ARBA00022737"/>
    </source>
</evidence>
<dbReference type="Pfam" id="PF12781">
    <property type="entry name" value="AAA_9"/>
    <property type="match status" value="1"/>
</dbReference>
<dbReference type="GO" id="GO:0045505">
    <property type="term" value="F:dynein intermediate chain binding"/>
    <property type="evidence" value="ECO:0007669"/>
    <property type="project" value="InterPro"/>
</dbReference>
<dbReference type="Gene3D" id="1.20.1270.280">
    <property type="match status" value="1"/>
</dbReference>